<keyword evidence="3" id="KW-1185">Reference proteome</keyword>
<name>A0A8J2S9V2_9STRA</name>
<feature type="compositionally biased region" description="Low complexity" evidence="1">
    <location>
        <begin position="73"/>
        <end position="82"/>
    </location>
</feature>
<comment type="caution">
    <text evidence="2">The sequence shown here is derived from an EMBL/GenBank/DDBJ whole genome shotgun (WGS) entry which is preliminary data.</text>
</comment>
<accession>A0A8J2S9V2</accession>
<evidence type="ECO:0000313" key="2">
    <source>
        <dbReference type="EMBL" id="CAH0366312.1"/>
    </source>
</evidence>
<dbReference type="EMBL" id="CAKKNE010000001">
    <property type="protein sequence ID" value="CAH0366312.1"/>
    <property type="molecule type" value="Genomic_DNA"/>
</dbReference>
<sequence>MSSYLRKTEKRTARARASSRERDLWLSPYGQPDALRSSKRDRAQQRAKDRQRAQRIAQKTEAAARERARHRALVAARAASPARPRPASVPPRRASRKKPAAAGAPPPGFADFAAALRRVCAYVTDASDADLRAVYDGGGREARRAAATLGSACGLAARARRPLRPPDPPDVAFGRRNDRPPASPLRGREDRATRRARSKRVARAARDSVDLLERLMGPASPESPTPAIDRAAAAALRRDPDDDEGFDGDVAASPVFEGGEAFEAENPIDPLVADEVEALLAGGVGAADADDAILAGGADIDAILAGSPVEGDDDLLEG</sequence>
<gene>
    <name evidence="2" type="ORF">PECAL_1P27960</name>
</gene>
<feature type="compositionally biased region" description="Basic residues" evidence="1">
    <location>
        <begin position="194"/>
        <end position="203"/>
    </location>
</feature>
<organism evidence="2 3">
    <name type="scientific">Pelagomonas calceolata</name>
    <dbReference type="NCBI Taxonomy" id="35677"/>
    <lineage>
        <taxon>Eukaryota</taxon>
        <taxon>Sar</taxon>
        <taxon>Stramenopiles</taxon>
        <taxon>Ochrophyta</taxon>
        <taxon>Pelagophyceae</taxon>
        <taxon>Pelagomonadales</taxon>
        <taxon>Pelagomonadaceae</taxon>
        <taxon>Pelagomonas</taxon>
    </lineage>
</organism>
<dbReference type="Proteomes" id="UP000789595">
    <property type="component" value="Unassembled WGS sequence"/>
</dbReference>
<dbReference type="AlphaFoldDB" id="A0A8J2S9V2"/>
<evidence type="ECO:0000313" key="3">
    <source>
        <dbReference type="Proteomes" id="UP000789595"/>
    </source>
</evidence>
<protein>
    <submittedName>
        <fullName evidence="2">Uncharacterized protein</fullName>
    </submittedName>
</protein>
<evidence type="ECO:0000256" key="1">
    <source>
        <dbReference type="SAM" id="MobiDB-lite"/>
    </source>
</evidence>
<feature type="region of interest" description="Disordered" evidence="1">
    <location>
        <begin position="1"/>
        <end position="109"/>
    </location>
</feature>
<feature type="compositionally biased region" description="Basic and acidic residues" evidence="1">
    <location>
        <begin position="1"/>
        <end position="24"/>
    </location>
</feature>
<reference evidence="2" key="1">
    <citation type="submission" date="2021-11" db="EMBL/GenBank/DDBJ databases">
        <authorList>
            <consortium name="Genoscope - CEA"/>
            <person name="William W."/>
        </authorList>
    </citation>
    <scope>NUCLEOTIDE SEQUENCE</scope>
</reference>
<feature type="compositionally biased region" description="Basic and acidic residues" evidence="1">
    <location>
        <begin position="36"/>
        <end position="52"/>
    </location>
</feature>
<proteinExistence type="predicted"/>
<feature type="region of interest" description="Disordered" evidence="1">
    <location>
        <begin position="158"/>
        <end position="204"/>
    </location>
</feature>